<protein>
    <submittedName>
        <fullName evidence="1">YjjG family noncanonical pyrimidine nucleotidase</fullName>
    </submittedName>
</protein>
<reference evidence="1" key="1">
    <citation type="submission" date="2020-12" db="EMBL/GenBank/DDBJ databases">
        <title>M. sibirica DSM 26468T genome.</title>
        <authorList>
            <person name="Thieme N."/>
            <person name="Rettenmaier R."/>
            <person name="Zverlov V."/>
            <person name="Liebl W."/>
        </authorList>
    </citation>
    <scope>NUCLEOTIDE SEQUENCE</scope>
    <source>
        <strain evidence="1">DSM 26468</strain>
    </source>
</reference>
<dbReference type="SFLD" id="SFLDS00003">
    <property type="entry name" value="Haloacid_Dehalogenase"/>
    <property type="match status" value="1"/>
</dbReference>
<dbReference type="NCBIfam" id="TIGR02254">
    <property type="entry name" value="YjjG_YfnB"/>
    <property type="match status" value="1"/>
</dbReference>
<keyword evidence="2" id="KW-1185">Reference proteome</keyword>
<evidence type="ECO:0000313" key="2">
    <source>
        <dbReference type="Proteomes" id="UP000623269"/>
    </source>
</evidence>
<dbReference type="Proteomes" id="UP000623269">
    <property type="component" value="Unassembled WGS sequence"/>
</dbReference>
<dbReference type="RefSeq" id="WP_197661024.1">
    <property type="nucleotide sequence ID" value="NZ_JAEAGR010000006.1"/>
</dbReference>
<dbReference type="SUPFAM" id="SSF56784">
    <property type="entry name" value="HAD-like"/>
    <property type="match status" value="1"/>
</dbReference>
<sequence length="227" mass="26821">MNTYTTILLDADNTIFDFNACEDEALKQTFFKYGYAYNDKIKNLYEKINIDLWKQYELGIMDRETVIYTRFKVLFEQIGIKDDGIAFEDDYQELLGMQHFFIEDAPEVIQYLHNKYDLYIVTNGVTVTQYRRLRESGIDQYMKKIFVSEETGYQKPMKEYFDYCFERIESFDKDKTIIIGDSLSSDIKGGNNAGIATCWFNLKSQNNDIGVKVDYEINRLVDLYQIL</sequence>
<dbReference type="Pfam" id="PF00702">
    <property type="entry name" value="Hydrolase"/>
    <property type="match status" value="1"/>
</dbReference>
<name>A0A8J7HDI2_9FIRM</name>
<dbReference type="InterPro" id="IPR006439">
    <property type="entry name" value="HAD-SF_hydro_IA"/>
</dbReference>
<accession>A0A8J7HDI2</accession>
<dbReference type="InterPro" id="IPR036412">
    <property type="entry name" value="HAD-like_sf"/>
</dbReference>
<dbReference type="SFLD" id="SFLDG01135">
    <property type="entry name" value="C1.5.6:_HAD__Beta-PGM__Phospha"/>
    <property type="match status" value="1"/>
</dbReference>
<dbReference type="InterPro" id="IPR052550">
    <property type="entry name" value="Pyrimidine_5'-ntase_YjjG"/>
</dbReference>
<organism evidence="1 2">
    <name type="scientific">Mobilitalea sibirica</name>
    <dbReference type="NCBI Taxonomy" id="1462919"/>
    <lineage>
        <taxon>Bacteria</taxon>
        <taxon>Bacillati</taxon>
        <taxon>Bacillota</taxon>
        <taxon>Clostridia</taxon>
        <taxon>Lachnospirales</taxon>
        <taxon>Lachnospiraceae</taxon>
        <taxon>Mobilitalea</taxon>
    </lineage>
</organism>
<dbReference type="EMBL" id="JAEAGR010000006">
    <property type="protein sequence ID" value="MBH1940804.1"/>
    <property type="molecule type" value="Genomic_DNA"/>
</dbReference>
<proteinExistence type="predicted"/>
<dbReference type="PANTHER" id="PTHR47478">
    <property type="match status" value="1"/>
</dbReference>
<dbReference type="NCBIfam" id="TIGR01549">
    <property type="entry name" value="HAD-SF-IA-v1"/>
    <property type="match status" value="1"/>
</dbReference>
<gene>
    <name evidence="1" type="ORF">I5677_07880</name>
</gene>
<comment type="caution">
    <text evidence="1">The sequence shown here is derived from an EMBL/GenBank/DDBJ whole genome shotgun (WGS) entry which is preliminary data.</text>
</comment>
<dbReference type="AlphaFoldDB" id="A0A8J7HDI2"/>
<dbReference type="Gene3D" id="3.40.50.1000">
    <property type="entry name" value="HAD superfamily/HAD-like"/>
    <property type="match status" value="1"/>
</dbReference>
<dbReference type="InterPro" id="IPR023214">
    <property type="entry name" value="HAD_sf"/>
</dbReference>
<dbReference type="InterPro" id="IPR011951">
    <property type="entry name" value="HAD-SF_hydro_IA_YjjG/PynA"/>
</dbReference>
<dbReference type="Gene3D" id="1.10.150.240">
    <property type="entry name" value="Putative phosphatase, domain 2"/>
    <property type="match status" value="1"/>
</dbReference>
<dbReference type="GO" id="GO:0008253">
    <property type="term" value="F:5'-nucleotidase activity"/>
    <property type="evidence" value="ECO:0007669"/>
    <property type="project" value="InterPro"/>
</dbReference>
<evidence type="ECO:0000313" key="1">
    <source>
        <dbReference type="EMBL" id="MBH1940804.1"/>
    </source>
</evidence>
<dbReference type="SFLD" id="SFLDG01129">
    <property type="entry name" value="C1.5:_HAD__Beta-PGM__Phosphata"/>
    <property type="match status" value="1"/>
</dbReference>
<dbReference type="CDD" id="cd04305">
    <property type="entry name" value="HAD_Neu5Ac-Pase_like"/>
    <property type="match status" value="1"/>
</dbReference>
<dbReference type="PANTHER" id="PTHR47478:SF1">
    <property type="entry name" value="PYRIMIDINE 5'-NUCLEOTIDASE YJJG"/>
    <property type="match status" value="1"/>
</dbReference>
<dbReference type="InterPro" id="IPR023198">
    <property type="entry name" value="PGP-like_dom2"/>
</dbReference>